<dbReference type="EMBL" id="CP016539">
    <property type="protein sequence ID" value="ANU21351.1"/>
    <property type="molecule type" value="Genomic_DNA"/>
</dbReference>
<keyword evidence="17 21" id="KW-0170">Cobalt</keyword>
<reference evidence="30" key="1">
    <citation type="submission" date="2016-10" db="EMBL/GenBank/DDBJ databases">
        <authorList>
            <person name="See-Too W.S."/>
        </authorList>
    </citation>
    <scope>NUCLEOTIDE SEQUENCE [LARGE SCALE GENOMIC DNA]</scope>
    <source>
        <strain evidence="30">DSM 23997</strain>
    </source>
</reference>
<keyword evidence="9 21" id="KW-0028">Amino-acid biosynthesis</keyword>
<evidence type="ECO:0000259" key="25">
    <source>
        <dbReference type="PROSITE" id="PS50970"/>
    </source>
</evidence>
<dbReference type="SUPFAM" id="SSF52242">
    <property type="entry name" value="Cobalamin (vitamin B12)-binding domain"/>
    <property type="match status" value="1"/>
</dbReference>
<dbReference type="InterPro" id="IPR037010">
    <property type="entry name" value="VitB12-dep_Met_synth_activ_sf"/>
</dbReference>
<dbReference type="PANTHER" id="PTHR45833">
    <property type="entry name" value="METHIONINE SYNTHASE"/>
    <property type="match status" value="1"/>
</dbReference>
<dbReference type="AlphaFoldDB" id="A0A1C7ECC7"/>
<dbReference type="SUPFAM" id="SSF56507">
    <property type="entry name" value="Methionine synthase activation domain-like"/>
    <property type="match status" value="1"/>
</dbReference>
<dbReference type="GO" id="GO:0008270">
    <property type="term" value="F:zinc ion binding"/>
    <property type="evidence" value="ECO:0007669"/>
    <property type="project" value="UniProtKB-UniRule"/>
</dbReference>
<dbReference type="SMART" id="SM01018">
    <property type="entry name" value="B12-binding_2"/>
    <property type="match status" value="1"/>
</dbReference>
<dbReference type="Pfam" id="PF02310">
    <property type="entry name" value="B12-binding"/>
    <property type="match status" value="1"/>
</dbReference>
<feature type="binding site" evidence="22 24">
    <location>
        <position position="227"/>
    </location>
    <ligand>
        <name>Zn(2+)</name>
        <dbReference type="ChEBI" id="CHEBI:29105"/>
    </ligand>
</feature>
<dbReference type="InterPro" id="IPR003759">
    <property type="entry name" value="Cbl-bd_cap"/>
</dbReference>
<dbReference type="SUPFAM" id="SSF47644">
    <property type="entry name" value="Methionine synthase domain"/>
    <property type="match status" value="1"/>
</dbReference>
<evidence type="ECO:0000256" key="17">
    <source>
        <dbReference type="ARBA" id="ARBA00023285"/>
    </source>
</evidence>
<feature type="binding site" evidence="23">
    <location>
        <position position="826"/>
    </location>
    <ligand>
        <name>methylcob(III)alamin</name>
        <dbReference type="ChEBI" id="CHEBI:28115"/>
    </ligand>
</feature>
<comment type="catalytic activity">
    <reaction evidence="1 21">
        <text>(6S)-5-methyl-5,6,7,8-tetrahydrofolate + L-homocysteine = (6S)-5,6,7,8-tetrahydrofolate + L-methionine</text>
        <dbReference type="Rhea" id="RHEA:11172"/>
        <dbReference type="ChEBI" id="CHEBI:18608"/>
        <dbReference type="ChEBI" id="CHEBI:57453"/>
        <dbReference type="ChEBI" id="CHEBI:57844"/>
        <dbReference type="ChEBI" id="CHEBI:58199"/>
        <dbReference type="EC" id="2.1.1.13"/>
    </reaction>
</comment>
<dbReference type="Gene3D" id="3.40.50.280">
    <property type="entry name" value="Cobalamin-binding domain"/>
    <property type="match status" value="1"/>
</dbReference>
<dbReference type="EC" id="2.1.1.13" evidence="6 20"/>
<dbReference type="InterPro" id="IPR036589">
    <property type="entry name" value="HCY_dom_sf"/>
</dbReference>
<evidence type="ECO:0000256" key="12">
    <source>
        <dbReference type="ARBA" id="ARBA00022691"/>
    </source>
</evidence>
<keyword evidence="16 21" id="KW-0486">Methionine biosynthesis</keyword>
<dbReference type="Gene3D" id="3.20.20.330">
    <property type="entry name" value="Homocysteine-binding-like domain"/>
    <property type="match status" value="1"/>
</dbReference>
<comment type="domain">
    <text evidence="21">Modular enzyme with four functionally distinct domains. The isolated Hcy-binding domain catalyzes methyl transfer from free methylcobalamin to homocysteine. The Hcy-binding domain in association with the pterin-binding domain catalyzes the methylation of cob(I)alamin by methyltetrahydrofolate and the methylation of homocysteine. The B12-binding domain binds the cofactor. The AdoMet activation domain binds S-adenosyl-L-methionine. Under aerobic conditions cob(I)alamin can be converted to inactive cob(II)alamin. Reductive methylation by S-adenosyl-L-methionine and flavodoxin regenerates methylcobalamin.</text>
</comment>
<dbReference type="Gene3D" id="3.10.196.10">
    <property type="entry name" value="Vitamin B12-dependent methionine synthase, activation domain"/>
    <property type="match status" value="1"/>
</dbReference>
<feature type="binding site" evidence="23">
    <location>
        <position position="770"/>
    </location>
    <ligand>
        <name>methylcob(III)alamin</name>
        <dbReference type="ChEBI" id="CHEBI:28115"/>
    </ligand>
</feature>
<keyword evidence="14" id="KW-0677">Repeat</keyword>
<evidence type="ECO:0000256" key="23">
    <source>
        <dbReference type="PIRSR" id="PIRSR000381-2"/>
    </source>
</evidence>
<dbReference type="RefSeq" id="WP_068872141.1">
    <property type="nucleotide sequence ID" value="NZ_CP016539.2"/>
</dbReference>
<evidence type="ECO:0000256" key="21">
    <source>
        <dbReference type="PIRNR" id="PIRNR000381"/>
    </source>
</evidence>
<evidence type="ECO:0000256" key="10">
    <source>
        <dbReference type="ARBA" id="ARBA00022628"/>
    </source>
</evidence>
<dbReference type="PROSITE" id="PS50974">
    <property type="entry name" value="ADOMET_ACTIVATION"/>
    <property type="match status" value="1"/>
</dbReference>
<dbReference type="UniPathway" id="UPA00051">
    <property type="reaction ID" value="UER00081"/>
</dbReference>
<dbReference type="Gene3D" id="1.10.1240.10">
    <property type="entry name" value="Methionine synthase domain"/>
    <property type="match status" value="1"/>
</dbReference>
<dbReference type="SUPFAM" id="SSF82282">
    <property type="entry name" value="Homocysteine S-methyltransferase"/>
    <property type="match status" value="1"/>
</dbReference>
<dbReference type="Gene3D" id="3.20.20.20">
    <property type="entry name" value="Dihydropteroate synthase-like"/>
    <property type="match status" value="1"/>
</dbReference>
<evidence type="ECO:0000256" key="4">
    <source>
        <dbReference type="ARBA" id="ARBA00005178"/>
    </source>
</evidence>
<dbReference type="GO" id="GO:0032259">
    <property type="term" value="P:methylation"/>
    <property type="evidence" value="ECO:0007669"/>
    <property type="project" value="UniProtKB-KW"/>
</dbReference>
<feature type="domain" description="B12-binding N-terminal" evidence="29">
    <location>
        <begin position="617"/>
        <end position="711"/>
    </location>
</feature>
<evidence type="ECO:0000256" key="18">
    <source>
        <dbReference type="ARBA" id="ARBA00025552"/>
    </source>
</evidence>
<dbReference type="NCBIfam" id="TIGR02082">
    <property type="entry name" value="metH"/>
    <property type="match status" value="1"/>
</dbReference>
<dbReference type="InterPro" id="IPR011005">
    <property type="entry name" value="Dihydropteroate_synth-like_sf"/>
</dbReference>
<evidence type="ECO:0000256" key="5">
    <source>
        <dbReference type="ARBA" id="ARBA00010398"/>
    </source>
</evidence>
<evidence type="ECO:0000256" key="14">
    <source>
        <dbReference type="ARBA" id="ARBA00022737"/>
    </source>
</evidence>
<proteinExistence type="inferred from homology"/>
<feature type="binding site" evidence="23">
    <location>
        <begin position="1141"/>
        <end position="1142"/>
    </location>
    <ligand>
        <name>S-adenosyl-L-methionine</name>
        <dbReference type="ChEBI" id="CHEBI:59789"/>
    </ligand>
</feature>
<evidence type="ECO:0000256" key="1">
    <source>
        <dbReference type="ARBA" id="ARBA00001700"/>
    </source>
</evidence>
<evidence type="ECO:0000256" key="3">
    <source>
        <dbReference type="ARBA" id="ARBA00001956"/>
    </source>
</evidence>
<feature type="binding site" evidence="23">
    <location>
        <position position="1087"/>
    </location>
    <ligand>
        <name>S-adenosyl-L-methionine</name>
        <dbReference type="ChEBI" id="CHEBI:59789"/>
    </ligand>
</feature>
<dbReference type="OrthoDB" id="9803687at2"/>
<feature type="binding site" evidence="23">
    <location>
        <begin position="722"/>
        <end position="726"/>
    </location>
    <ligand>
        <name>methylcob(III)alamin</name>
        <dbReference type="ChEBI" id="CHEBI:28115"/>
    </ligand>
</feature>
<dbReference type="STRING" id="1038856.BBI15_14780"/>
<evidence type="ECO:0000256" key="13">
    <source>
        <dbReference type="ARBA" id="ARBA00022723"/>
    </source>
</evidence>
<evidence type="ECO:0000256" key="24">
    <source>
        <dbReference type="PROSITE-ProRule" id="PRU00333"/>
    </source>
</evidence>
<dbReference type="PROSITE" id="PS50972">
    <property type="entry name" value="PTERIN_BINDING"/>
    <property type="match status" value="1"/>
</dbReference>
<dbReference type="SUPFAM" id="SSF51717">
    <property type="entry name" value="Dihydropteroate synthetase-like"/>
    <property type="match status" value="1"/>
</dbReference>
<comment type="pathway">
    <text evidence="4 21">Amino-acid biosynthesis; L-methionine biosynthesis via de novo pathway; L-methionine from L-homocysteine (MetH route): step 1/1.</text>
</comment>
<dbReference type="Pfam" id="PF02965">
    <property type="entry name" value="Met_synt_B12"/>
    <property type="match status" value="1"/>
</dbReference>
<dbReference type="InterPro" id="IPR011822">
    <property type="entry name" value="MetH"/>
</dbReference>
<feature type="binding site" evidence="22 24">
    <location>
        <position position="291"/>
    </location>
    <ligand>
        <name>Zn(2+)</name>
        <dbReference type="ChEBI" id="CHEBI:29105"/>
    </ligand>
</feature>
<dbReference type="PIRSF" id="PIRSF000381">
    <property type="entry name" value="MetH"/>
    <property type="match status" value="1"/>
</dbReference>
<dbReference type="InterPro" id="IPR004223">
    <property type="entry name" value="VitB12-dep_Met_synth_activ_dom"/>
</dbReference>
<evidence type="ECO:0000256" key="6">
    <source>
        <dbReference type="ARBA" id="ARBA00012032"/>
    </source>
</evidence>
<evidence type="ECO:0000313" key="31">
    <source>
        <dbReference type="Proteomes" id="UP000092650"/>
    </source>
</evidence>
<feature type="domain" description="AdoMet activation" evidence="27">
    <location>
        <begin position="862"/>
        <end position="1145"/>
    </location>
</feature>
<evidence type="ECO:0000256" key="7">
    <source>
        <dbReference type="ARBA" id="ARBA00013998"/>
    </source>
</evidence>
<dbReference type="PANTHER" id="PTHR45833:SF1">
    <property type="entry name" value="METHIONINE SYNTHASE"/>
    <property type="match status" value="1"/>
</dbReference>
<comment type="function">
    <text evidence="18 21">Catalyzes the transfer of a methyl group from methyl-cobalamin to homocysteine, yielding enzyme-bound cob(I)alamin and methionine. Subsequently, remethylates the cofactor using methyltetrahydrofolate.</text>
</comment>
<dbReference type="KEGG" id="ppla:BBI15_14780"/>
<evidence type="ECO:0000256" key="9">
    <source>
        <dbReference type="ARBA" id="ARBA00022605"/>
    </source>
</evidence>
<evidence type="ECO:0000259" key="28">
    <source>
        <dbReference type="PROSITE" id="PS51332"/>
    </source>
</evidence>
<keyword evidence="12 21" id="KW-0949">S-adenosyl-L-methionine</keyword>
<evidence type="ECO:0000256" key="22">
    <source>
        <dbReference type="PIRSR" id="PIRSR000381-1"/>
    </source>
</evidence>
<evidence type="ECO:0000256" key="11">
    <source>
        <dbReference type="ARBA" id="ARBA00022679"/>
    </source>
</evidence>
<dbReference type="FunFam" id="3.20.20.20:FF:000017">
    <property type="entry name" value="Methionine synthase"/>
    <property type="match status" value="1"/>
</dbReference>
<dbReference type="Pfam" id="PF00809">
    <property type="entry name" value="Pterin_bind"/>
    <property type="match status" value="1"/>
</dbReference>
<protein>
    <recommendedName>
        <fullName evidence="7 20">Methionine synthase</fullName>
        <ecNumber evidence="6 20">2.1.1.13</ecNumber>
    </recommendedName>
    <alternativeName>
        <fullName evidence="19 21">5-methyltetrahydrofolate--homocysteine methyltransferase</fullName>
    </alternativeName>
</protein>
<keyword evidence="11 21" id="KW-0808">Transferase</keyword>
<keyword evidence="8 21" id="KW-0489">Methyltransferase</keyword>
<comment type="similarity">
    <text evidence="5">Belongs to the vitamin-B12 dependent methionine synthase family.</text>
</comment>
<dbReference type="PROSITE" id="PS51337">
    <property type="entry name" value="B12_BINDING_NTER"/>
    <property type="match status" value="1"/>
</dbReference>
<feature type="binding site" description="axial binding residue" evidence="22">
    <location>
        <position position="725"/>
    </location>
    <ligand>
        <name>methylcob(III)alamin</name>
        <dbReference type="ChEBI" id="CHEBI:28115"/>
    </ligand>
    <ligandPart>
        <name>Co</name>
        <dbReference type="ChEBI" id="CHEBI:27638"/>
    </ligandPart>
</feature>
<dbReference type="InterPro" id="IPR033706">
    <property type="entry name" value="Met_synthase_B12-bd"/>
</dbReference>
<evidence type="ECO:0000256" key="8">
    <source>
        <dbReference type="ARBA" id="ARBA00022603"/>
    </source>
</evidence>
<accession>A0A1C7ECC7</accession>
<organism evidence="30 31">
    <name type="scientific">Planococcus plakortidis</name>
    <dbReference type="NCBI Taxonomy" id="1038856"/>
    <lineage>
        <taxon>Bacteria</taxon>
        <taxon>Bacillati</taxon>
        <taxon>Bacillota</taxon>
        <taxon>Bacilli</taxon>
        <taxon>Bacillales</taxon>
        <taxon>Caryophanaceae</taxon>
        <taxon>Planococcus</taxon>
    </lineage>
</organism>
<dbReference type="Proteomes" id="UP000092650">
    <property type="component" value="Chromosome"/>
</dbReference>
<dbReference type="InterPro" id="IPR036594">
    <property type="entry name" value="Meth_synthase_dom"/>
</dbReference>
<dbReference type="InterPro" id="IPR036724">
    <property type="entry name" value="Cobalamin-bd_sf"/>
</dbReference>
<gene>
    <name evidence="30" type="ORF">BBI15_14780</name>
</gene>
<feature type="domain" description="Hcy-binding" evidence="25">
    <location>
        <begin position="3"/>
        <end position="305"/>
    </location>
</feature>
<dbReference type="PROSITE" id="PS51332">
    <property type="entry name" value="B12_BINDING"/>
    <property type="match status" value="1"/>
</dbReference>
<dbReference type="Pfam" id="PF02574">
    <property type="entry name" value="S-methyl_trans"/>
    <property type="match status" value="1"/>
</dbReference>
<evidence type="ECO:0000259" key="27">
    <source>
        <dbReference type="PROSITE" id="PS50974"/>
    </source>
</evidence>
<dbReference type="GO" id="GO:0050667">
    <property type="term" value="P:homocysteine metabolic process"/>
    <property type="evidence" value="ECO:0007669"/>
    <property type="project" value="TreeGrafter"/>
</dbReference>
<evidence type="ECO:0000256" key="19">
    <source>
        <dbReference type="ARBA" id="ARBA00031040"/>
    </source>
</evidence>
<feature type="binding site" evidence="22 24">
    <location>
        <position position="290"/>
    </location>
    <ligand>
        <name>Zn(2+)</name>
        <dbReference type="ChEBI" id="CHEBI:29105"/>
    </ligand>
</feature>
<dbReference type="PROSITE" id="PS50970">
    <property type="entry name" value="HCY"/>
    <property type="match status" value="1"/>
</dbReference>
<dbReference type="Pfam" id="PF02607">
    <property type="entry name" value="B12-binding_2"/>
    <property type="match status" value="1"/>
</dbReference>
<feature type="domain" description="B12-binding" evidence="28">
    <location>
        <begin position="712"/>
        <end position="847"/>
    </location>
</feature>
<keyword evidence="10 21" id="KW-0846">Cobalamin</keyword>
<name>A0A1C7ECC7_9BACL</name>
<dbReference type="CDD" id="cd02069">
    <property type="entry name" value="methionine_synthase_B12_BD"/>
    <property type="match status" value="1"/>
</dbReference>
<evidence type="ECO:0000256" key="2">
    <source>
        <dbReference type="ARBA" id="ARBA00001947"/>
    </source>
</evidence>
<dbReference type="GO" id="GO:0046653">
    <property type="term" value="P:tetrahydrofolate metabolic process"/>
    <property type="evidence" value="ECO:0007669"/>
    <property type="project" value="TreeGrafter"/>
</dbReference>
<dbReference type="GO" id="GO:0031419">
    <property type="term" value="F:cobalamin binding"/>
    <property type="evidence" value="ECO:0007669"/>
    <property type="project" value="UniProtKB-UniRule"/>
</dbReference>
<evidence type="ECO:0000256" key="20">
    <source>
        <dbReference type="NCBIfam" id="TIGR02082"/>
    </source>
</evidence>
<dbReference type="GO" id="GO:0008705">
    <property type="term" value="F:methionine synthase activity"/>
    <property type="evidence" value="ECO:0007669"/>
    <property type="project" value="UniProtKB-UniRule"/>
</dbReference>
<evidence type="ECO:0000259" key="26">
    <source>
        <dbReference type="PROSITE" id="PS50972"/>
    </source>
</evidence>
<evidence type="ECO:0000256" key="15">
    <source>
        <dbReference type="ARBA" id="ARBA00022833"/>
    </source>
</evidence>
<sequence length="1145" mass="126231">MPKHLIEQQLEKRILIIDGAMGTMIQNADLSAEDFGGEEYDGCNEYLNIVRPDVLEGVHDAYLEAGADIICTNTFGGTPVVLDEYGLGHRAAEINQKAVEIAKKSQAKYSTPEWPRFVAGALGPTTKTLSVTGGITFDELKQDFQVQAKALIEGGADLLLLETSQDMLNVKAATIAIRDAFEETGVELPVMISGTIEPMGTTLAGQTIEAFYVSIEHIKPLSVGLNCATGPEFMTDHLRSLSELSSGYVSCYPNAGLPDEEGHYHETPESLSKKLRGFAEKGWLNVVGGCCGTTPAHIKAVREAVDGLAPRERNETSHGHAVSGIEVLEYDESMRPLFVGERTNVIGSRKFKRLIIEGKFEEAAEIARAQVKNGAHVIDICLANPDRDELEDMAAFMQEVVKKVKVPLVIDSTDEDVIEASLKFSQGKAIINSINLEDGEERFDAVMPLVKKYGASVVVGTIDEIGMAVTRERKLEIAERSYGLLTEKWGIAPEDIIFDPLVFPVGTGDEQYIGSAVETVEGIRLIKEKLPRALTILGVSNVSFGLPPVGREVLNAVYLYHCTQAGLDYAIVNTEKLERFASIPKEEVKMAEELLFETTDKNLADFTDFYRDKKKEKTEDDIPDTVPERLAYYILEGTKEGLIPDLEKAREMYEDPLEIINGPLMEGMAEVGRLFNDNQLIVAEVLQSAGVMKAAVSYLEGFMEKKEDDSGKGKVVLATVKGDVHDIGKNLVDIILSNNGFKVIDIGIKVTPAELIEVIRKEQPDIVGLSGLLVKSAKQMVLTAQDFREADIDVPILVGGAALSRRFTETKIAAEYDGPVIYAKDAMQGLDLANRLQSGTGKAELLDELGAKQEKRQAQEAARAEKGAVAVAEKPVKTVREDAPVYVPNDLRRHVSKEYSVAHLYPYVNMRTLIGHHLGLRGYSDKLLQQGDARAVELHELATKFLQSGFLKPAGMYQFFPAQSDGDDVIIYDPKDAKTEIERFTFPRQQKAPFLCLADYLKSVSSGEMDYVAFMQVTAGHGVRAEATRLKEAGRFLESHALQATALELAEGFAERMHQEIRDQWGFPDATDFSMRDRFAAKYQGQRFSFGYPACPNLEDQAKLFNLIKPEDIGVHLTEEFMMDPEASVSAIVFAHPDARYFNVE</sequence>
<dbReference type="InterPro" id="IPR006158">
    <property type="entry name" value="Cobalamin-bd"/>
</dbReference>
<evidence type="ECO:0000259" key="29">
    <source>
        <dbReference type="PROSITE" id="PS51337"/>
    </source>
</evidence>
<evidence type="ECO:0000256" key="16">
    <source>
        <dbReference type="ARBA" id="ARBA00023167"/>
    </source>
</evidence>
<dbReference type="InterPro" id="IPR003726">
    <property type="entry name" value="HCY_dom"/>
</dbReference>
<dbReference type="FunFam" id="3.20.20.330:FF:000001">
    <property type="entry name" value="Methionine synthase"/>
    <property type="match status" value="1"/>
</dbReference>
<dbReference type="InterPro" id="IPR000489">
    <property type="entry name" value="Pterin-binding_dom"/>
</dbReference>
<keyword evidence="31" id="KW-1185">Reference proteome</keyword>
<feature type="domain" description="Pterin-binding" evidence="26">
    <location>
        <begin position="336"/>
        <end position="596"/>
    </location>
</feature>
<dbReference type="GO" id="GO:0005829">
    <property type="term" value="C:cytosol"/>
    <property type="evidence" value="ECO:0007669"/>
    <property type="project" value="TreeGrafter"/>
</dbReference>
<comment type="cofactor">
    <cofactor evidence="2 21 24">
        <name>Zn(2+)</name>
        <dbReference type="ChEBI" id="CHEBI:29105"/>
    </cofactor>
</comment>
<keyword evidence="15 21" id="KW-0862">Zinc</keyword>
<comment type="cofactor">
    <cofactor evidence="3 21 22">
        <name>methylcob(III)alamin</name>
        <dbReference type="ChEBI" id="CHEBI:28115"/>
    </cofactor>
</comment>
<dbReference type="InterPro" id="IPR050554">
    <property type="entry name" value="Met_Synthase/Corrinoid"/>
</dbReference>
<keyword evidence="13 21" id="KW-0479">Metal-binding</keyword>
<evidence type="ECO:0000313" key="30">
    <source>
        <dbReference type="EMBL" id="ANU21351.1"/>
    </source>
</evidence>